<keyword evidence="2" id="KW-1185">Reference proteome</keyword>
<feature type="non-terminal residue" evidence="1">
    <location>
        <position position="1"/>
    </location>
</feature>
<dbReference type="EMBL" id="KN831768">
    <property type="protein sequence ID" value="KIM49784.1"/>
    <property type="molecule type" value="Genomic_DNA"/>
</dbReference>
<dbReference type="AlphaFoldDB" id="A0A0C3D035"/>
<evidence type="ECO:0000313" key="2">
    <source>
        <dbReference type="Proteomes" id="UP000053424"/>
    </source>
</evidence>
<dbReference type="HOGENOM" id="CLU_155349_2_0_1"/>
<feature type="non-terminal residue" evidence="1">
    <location>
        <position position="85"/>
    </location>
</feature>
<dbReference type="OrthoDB" id="2879353at2759"/>
<dbReference type="Proteomes" id="UP000053424">
    <property type="component" value="Unassembled WGS sequence"/>
</dbReference>
<organism evidence="1 2">
    <name type="scientific">Hebeloma cylindrosporum</name>
    <dbReference type="NCBI Taxonomy" id="76867"/>
    <lineage>
        <taxon>Eukaryota</taxon>
        <taxon>Fungi</taxon>
        <taxon>Dikarya</taxon>
        <taxon>Basidiomycota</taxon>
        <taxon>Agaricomycotina</taxon>
        <taxon>Agaricomycetes</taxon>
        <taxon>Agaricomycetidae</taxon>
        <taxon>Agaricales</taxon>
        <taxon>Agaricineae</taxon>
        <taxon>Hymenogastraceae</taxon>
        <taxon>Hebeloma</taxon>
    </lineage>
</organism>
<proteinExistence type="predicted"/>
<gene>
    <name evidence="1" type="ORF">M413DRAFT_48466</name>
</gene>
<evidence type="ECO:0000313" key="1">
    <source>
        <dbReference type="EMBL" id="KIM49784.1"/>
    </source>
</evidence>
<accession>A0A0C3D035</accession>
<reference evidence="1 2" key="1">
    <citation type="submission" date="2014-04" db="EMBL/GenBank/DDBJ databases">
        <authorList>
            <consortium name="DOE Joint Genome Institute"/>
            <person name="Kuo A."/>
            <person name="Gay G."/>
            <person name="Dore J."/>
            <person name="Kohler A."/>
            <person name="Nagy L.G."/>
            <person name="Floudas D."/>
            <person name="Copeland A."/>
            <person name="Barry K.W."/>
            <person name="Cichocki N."/>
            <person name="Veneault-Fourrey C."/>
            <person name="LaButti K."/>
            <person name="Lindquist E.A."/>
            <person name="Lipzen A."/>
            <person name="Lundell T."/>
            <person name="Morin E."/>
            <person name="Murat C."/>
            <person name="Sun H."/>
            <person name="Tunlid A."/>
            <person name="Henrissat B."/>
            <person name="Grigoriev I.V."/>
            <person name="Hibbett D.S."/>
            <person name="Martin F."/>
            <person name="Nordberg H.P."/>
            <person name="Cantor M.N."/>
            <person name="Hua S.X."/>
        </authorList>
    </citation>
    <scope>NUCLEOTIDE SEQUENCE [LARGE SCALE GENOMIC DNA]</scope>
    <source>
        <strain evidence="2">h7</strain>
    </source>
</reference>
<protein>
    <submittedName>
        <fullName evidence="1">Uncharacterized protein</fullName>
    </submittedName>
</protein>
<name>A0A0C3D035_HEBCY</name>
<reference evidence="2" key="2">
    <citation type="submission" date="2015-01" db="EMBL/GenBank/DDBJ databases">
        <title>Evolutionary Origins and Diversification of the Mycorrhizal Mutualists.</title>
        <authorList>
            <consortium name="DOE Joint Genome Institute"/>
            <consortium name="Mycorrhizal Genomics Consortium"/>
            <person name="Kohler A."/>
            <person name="Kuo A."/>
            <person name="Nagy L.G."/>
            <person name="Floudas D."/>
            <person name="Copeland A."/>
            <person name="Barry K.W."/>
            <person name="Cichocki N."/>
            <person name="Veneault-Fourrey C."/>
            <person name="LaButti K."/>
            <person name="Lindquist E.A."/>
            <person name="Lipzen A."/>
            <person name="Lundell T."/>
            <person name="Morin E."/>
            <person name="Murat C."/>
            <person name="Riley R."/>
            <person name="Ohm R."/>
            <person name="Sun H."/>
            <person name="Tunlid A."/>
            <person name="Henrissat B."/>
            <person name="Grigoriev I.V."/>
            <person name="Hibbett D.S."/>
            <person name="Martin F."/>
        </authorList>
    </citation>
    <scope>NUCLEOTIDE SEQUENCE [LARGE SCALE GENOMIC DNA]</scope>
    <source>
        <strain evidence="2">h7</strain>
    </source>
</reference>
<sequence length="85" mass="8729">AGRFASSFAINGILYNASGSFASSVPEFTCSNAKLTYDDIGDLTSTRSFSGRVGETDIGLTFDIGPVISGKLNMPINPASTVSGS</sequence>